<protein>
    <submittedName>
        <fullName evidence="4">Aminotransferase</fullName>
    </submittedName>
</protein>
<dbReference type="AlphaFoldDB" id="A0A2T5FVL5"/>
<dbReference type="PROSITE" id="PS51318">
    <property type="entry name" value="TAT"/>
    <property type="match status" value="1"/>
</dbReference>
<evidence type="ECO:0000313" key="5">
    <source>
        <dbReference type="Proteomes" id="UP000244162"/>
    </source>
</evidence>
<dbReference type="OrthoDB" id="9804366at2"/>
<dbReference type="PANTHER" id="PTHR43092">
    <property type="entry name" value="L-CYSTEINE DESULFHYDRASE"/>
    <property type="match status" value="1"/>
</dbReference>
<evidence type="ECO:0000259" key="3">
    <source>
        <dbReference type="Pfam" id="PF00266"/>
    </source>
</evidence>
<dbReference type="InterPro" id="IPR015422">
    <property type="entry name" value="PyrdxlP-dep_Trfase_small"/>
</dbReference>
<evidence type="ECO:0000256" key="1">
    <source>
        <dbReference type="ARBA" id="ARBA00022898"/>
    </source>
</evidence>
<dbReference type="Pfam" id="PF00266">
    <property type="entry name" value="Aminotran_5"/>
    <property type="match status" value="1"/>
</dbReference>
<gene>
    <name evidence="4" type="ORF">CLG96_11650</name>
</gene>
<dbReference type="Proteomes" id="UP000244162">
    <property type="component" value="Unassembled WGS sequence"/>
</dbReference>
<dbReference type="InterPro" id="IPR006311">
    <property type="entry name" value="TAT_signal"/>
</dbReference>
<dbReference type="InterPro" id="IPR015421">
    <property type="entry name" value="PyrdxlP-dep_Trfase_major"/>
</dbReference>
<evidence type="ECO:0000313" key="4">
    <source>
        <dbReference type="EMBL" id="PTQ09824.1"/>
    </source>
</evidence>
<name>A0A2T5FVL5_9SPHN</name>
<feature type="domain" description="Aminotransferase class V" evidence="3">
    <location>
        <begin position="70"/>
        <end position="411"/>
    </location>
</feature>
<feature type="region of interest" description="Disordered" evidence="2">
    <location>
        <begin position="1"/>
        <end position="21"/>
    </location>
</feature>
<accession>A0A2T5FVL5</accession>
<keyword evidence="1" id="KW-0663">Pyridoxal phosphate</keyword>
<dbReference type="GO" id="GO:0008483">
    <property type="term" value="F:transaminase activity"/>
    <property type="evidence" value="ECO:0007669"/>
    <property type="project" value="UniProtKB-KW"/>
</dbReference>
<dbReference type="InterPro" id="IPR000192">
    <property type="entry name" value="Aminotrans_V_dom"/>
</dbReference>
<keyword evidence="4" id="KW-0032">Aminotransferase</keyword>
<sequence>MLHPDTNGIDRRGEASPGVSGISRRGLLQTAAIASLTRPVAAPAQSDKPSLRDELLLAPDIRYFNAANIGPTFRAVVTAQQRGTMEFHNNPSREFREKYPAMATRLRARLAARLNARPEEIALVRNASEANTVVLRGLDLRAGDRIILTEHNHQSTMDTWRLRAEREGLDLKIVPTPISARSPQEVVDAIAAAITPRTRAIFLSHMTNVTGLVYPVAAISELSRRQGFWLHVDGAQSFGWMKIDLTALGCDSYSGSTHKWLMGPLEGGVLYVRRDRLDDLHPLMLSHGYWLTDSKDLETAQKFEILGQRDDPKLDAINATLDLMDGIGEAAIETRVRALATEMRGILAKVPGARLIGTADPALSGPVIGLAFEGRDVLAMRSRLWREGRVATASAMANNQPLIRFSPHLYNSIDEMHLAAELLARS</sequence>
<dbReference type="EMBL" id="NWBU01000010">
    <property type="protein sequence ID" value="PTQ09824.1"/>
    <property type="molecule type" value="Genomic_DNA"/>
</dbReference>
<organism evidence="4 5">
    <name type="scientific">Sphingomonas oleivorans</name>
    <dbReference type="NCBI Taxonomy" id="1735121"/>
    <lineage>
        <taxon>Bacteria</taxon>
        <taxon>Pseudomonadati</taxon>
        <taxon>Pseudomonadota</taxon>
        <taxon>Alphaproteobacteria</taxon>
        <taxon>Sphingomonadales</taxon>
        <taxon>Sphingomonadaceae</taxon>
        <taxon>Sphingomonas</taxon>
    </lineage>
</organism>
<keyword evidence="5" id="KW-1185">Reference proteome</keyword>
<keyword evidence="4" id="KW-0808">Transferase</keyword>
<comment type="caution">
    <text evidence="4">The sequence shown here is derived from an EMBL/GenBank/DDBJ whole genome shotgun (WGS) entry which is preliminary data.</text>
</comment>
<reference evidence="4 5" key="1">
    <citation type="submission" date="2017-09" db="EMBL/GenBank/DDBJ databases">
        <title>Sphingomonas panjinensis sp.nov., isolated from oil-contaminated soil.</title>
        <authorList>
            <person name="Wang L."/>
            <person name="Chen L."/>
        </authorList>
    </citation>
    <scope>NUCLEOTIDE SEQUENCE [LARGE SCALE GENOMIC DNA]</scope>
    <source>
        <strain evidence="4 5">FW-11</strain>
    </source>
</reference>
<dbReference type="SUPFAM" id="SSF53383">
    <property type="entry name" value="PLP-dependent transferases"/>
    <property type="match status" value="1"/>
</dbReference>
<dbReference type="Gene3D" id="3.90.1150.10">
    <property type="entry name" value="Aspartate Aminotransferase, domain 1"/>
    <property type="match status" value="1"/>
</dbReference>
<dbReference type="Gene3D" id="3.40.640.10">
    <property type="entry name" value="Type I PLP-dependent aspartate aminotransferase-like (Major domain)"/>
    <property type="match status" value="1"/>
</dbReference>
<evidence type="ECO:0000256" key="2">
    <source>
        <dbReference type="SAM" id="MobiDB-lite"/>
    </source>
</evidence>
<dbReference type="PANTHER" id="PTHR43092:SF6">
    <property type="entry name" value="BLR1280 PROTEIN"/>
    <property type="match status" value="1"/>
</dbReference>
<dbReference type="InterPro" id="IPR015424">
    <property type="entry name" value="PyrdxlP-dep_Trfase"/>
</dbReference>
<proteinExistence type="predicted"/>